<reference evidence="2" key="1">
    <citation type="journal article" date="2020" name="bioRxiv">
        <title>A rank-normalized archaeal taxonomy based on genome phylogeny resolves widespread incomplete and uneven classifications.</title>
        <authorList>
            <person name="Rinke C."/>
            <person name="Chuvochina M."/>
            <person name="Mussig A.J."/>
            <person name="Chaumeil P.-A."/>
            <person name="Waite D.W."/>
            <person name="Whitman W.B."/>
            <person name="Parks D.H."/>
            <person name="Hugenholtz P."/>
        </authorList>
    </citation>
    <scope>NUCLEOTIDE SEQUENCE [LARGE SCALE GENOMIC DNA]</scope>
</reference>
<proteinExistence type="predicted"/>
<gene>
    <name evidence="1" type="ORF">HA254_03740</name>
</gene>
<accession>A0A7J4J123</accession>
<dbReference type="EMBL" id="DUGC01000057">
    <property type="protein sequence ID" value="HIH09757.1"/>
    <property type="molecule type" value="Genomic_DNA"/>
</dbReference>
<comment type="caution">
    <text evidence="1">The sequence shown here is derived from an EMBL/GenBank/DDBJ whole genome shotgun (WGS) entry which is preliminary data.</text>
</comment>
<evidence type="ECO:0000313" key="1">
    <source>
        <dbReference type="EMBL" id="HIH09757.1"/>
    </source>
</evidence>
<dbReference type="Proteomes" id="UP000565078">
    <property type="component" value="Unassembled WGS sequence"/>
</dbReference>
<sequence length="311" mass="35919">MQARMLFPHWDANWKRFEKEYLPLSHKFWSNPASKPDEKIYMSFWGAKSPAVDQIALGLGYRTVEEYKERPYEEFSQEVIRRIRIGLGATNTIESFLSKSHKGKTAASRLYSEPHNMVSCIFRELGRQKLPFRLQERSLKFMLKALPRWLTAPDFEISGNIKGRLICMRHPEAPFGISINNGERDMGAVGGLFCYLGKTPAFTITNIQGESIIALKRARRRQHGKLLAQYEAMDKVLGMHWQNRLVNEMQNLLGKRLGITVIGRLPVNHVSGAEYNRQKLMYEKAYLATGFRLKGKVFVCKPQSPRRVLRK</sequence>
<protein>
    <submittedName>
        <fullName evidence="1">Uncharacterized protein</fullName>
    </submittedName>
</protein>
<organism evidence="1 2">
    <name type="scientific">Candidatus Iainarchaeum sp</name>
    <dbReference type="NCBI Taxonomy" id="3101447"/>
    <lineage>
        <taxon>Archaea</taxon>
        <taxon>Candidatus Iainarchaeota</taxon>
        <taxon>Candidatus Iainarchaeia</taxon>
        <taxon>Candidatus Iainarchaeales</taxon>
        <taxon>Candidatus Iainarchaeaceae</taxon>
        <taxon>Candidatus Iainarchaeum</taxon>
    </lineage>
</organism>
<name>A0A7J4J123_9ARCH</name>
<evidence type="ECO:0000313" key="2">
    <source>
        <dbReference type="Proteomes" id="UP000565078"/>
    </source>
</evidence>
<dbReference type="AlphaFoldDB" id="A0A7J4J123"/>